<evidence type="ECO:0000256" key="4">
    <source>
        <dbReference type="ARBA" id="ARBA00022679"/>
    </source>
</evidence>
<organism evidence="11 12">
    <name type="scientific">Plasmodium coatneyi</name>
    <dbReference type="NCBI Taxonomy" id="208452"/>
    <lineage>
        <taxon>Eukaryota</taxon>
        <taxon>Sar</taxon>
        <taxon>Alveolata</taxon>
        <taxon>Apicomplexa</taxon>
        <taxon>Aconoidasida</taxon>
        <taxon>Haemosporida</taxon>
        <taxon>Plasmodiidae</taxon>
        <taxon>Plasmodium</taxon>
    </lineage>
</organism>
<evidence type="ECO:0000256" key="2">
    <source>
        <dbReference type="ARBA" id="ARBA00004718"/>
    </source>
</evidence>
<dbReference type="Pfam" id="PF11789">
    <property type="entry name" value="zf-Nse"/>
    <property type="match status" value="1"/>
</dbReference>
<keyword evidence="4" id="KW-0808">Transferase</keyword>
<comment type="pathway">
    <text evidence="2">Protein modification; protein sumoylation.</text>
</comment>
<dbReference type="InterPro" id="IPR013083">
    <property type="entry name" value="Znf_RING/FYVE/PHD"/>
</dbReference>
<keyword evidence="6" id="KW-0863">Zinc-finger</keyword>
<dbReference type="Proteomes" id="UP000092716">
    <property type="component" value="Chromosome 12"/>
</dbReference>
<dbReference type="InterPro" id="IPR004181">
    <property type="entry name" value="Znf_MIZ"/>
</dbReference>
<dbReference type="PANTHER" id="PTHR21330">
    <property type="entry name" value="E3 SUMO-PROTEIN LIGASE NSE2"/>
    <property type="match status" value="1"/>
</dbReference>
<keyword evidence="8" id="KW-0862">Zinc</keyword>
<evidence type="ECO:0000256" key="6">
    <source>
        <dbReference type="ARBA" id="ARBA00022771"/>
    </source>
</evidence>
<evidence type="ECO:0000313" key="11">
    <source>
        <dbReference type="EMBL" id="ANQ09790.1"/>
    </source>
</evidence>
<keyword evidence="5" id="KW-0479">Metal-binding</keyword>
<dbReference type="EMBL" id="CP016250">
    <property type="protein sequence ID" value="ANQ09790.1"/>
    <property type="molecule type" value="Genomic_DNA"/>
</dbReference>
<feature type="domain" description="SP-RING-type" evidence="10">
    <location>
        <begin position="130"/>
        <end position="194"/>
    </location>
</feature>
<dbReference type="InterPro" id="IPR026846">
    <property type="entry name" value="Nse2(Mms21)"/>
</dbReference>
<dbReference type="GO" id="GO:0008270">
    <property type="term" value="F:zinc ion binding"/>
    <property type="evidence" value="ECO:0007669"/>
    <property type="project" value="UniProtKB-KW"/>
</dbReference>
<evidence type="ECO:0000256" key="3">
    <source>
        <dbReference type="ARBA" id="ARBA00008212"/>
    </source>
</evidence>
<dbReference type="PANTHER" id="PTHR21330:SF1">
    <property type="entry name" value="E3 SUMO-PROTEIN LIGASE NSE2"/>
    <property type="match status" value="1"/>
</dbReference>
<keyword evidence="7" id="KW-0833">Ubl conjugation pathway</keyword>
<evidence type="ECO:0000256" key="9">
    <source>
        <dbReference type="ARBA" id="ARBA00023242"/>
    </source>
</evidence>
<dbReference type="VEuPathDB" id="PlasmoDB:PCOAH_00046070"/>
<dbReference type="RefSeq" id="XP_019916485.1">
    <property type="nucleotide sequence ID" value="XM_020061391.1"/>
</dbReference>
<dbReference type="GO" id="GO:0061665">
    <property type="term" value="F:SUMO ligase activity"/>
    <property type="evidence" value="ECO:0007669"/>
    <property type="project" value="TreeGrafter"/>
</dbReference>
<comment type="subcellular location">
    <subcellularLocation>
        <location evidence="1">Nucleus</location>
    </subcellularLocation>
</comment>
<dbReference type="SUPFAM" id="SSF57850">
    <property type="entry name" value="RING/U-box"/>
    <property type="match status" value="1"/>
</dbReference>
<comment type="similarity">
    <text evidence="3">Belongs to the NSE2 family.</text>
</comment>
<dbReference type="GeneID" id="30911338"/>
<dbReference type="OrthoDB" id="26899at2759"/>
<dbReference type="GO" id="GO:0000724">
    <property type="term" value="P:double-strand break repair via homologous recombination"/>
    <property type="evidence" value="ECO:0007669"/>
    <property type="project" value="InterPro"/>
</dbReference>
<dbReference type="AlphaFoldDB" id="A0A1B1E4C9"/>
<protein>
    <recommendedName>
        <fullName evidence="10">SP-RING-type domain-containing protein</fullName>
    </recommendedName>
</protein>
<evidence type="ECO:0000256" key="1">
    <source>
        <dbReference type="ARBA" id="ARBA00004123"/>
    </source>
</evidence>
<sequence length="243" mass="28901">MQICRIRRKSIATVMFEQGDSSEEESKSGDELSEEDFIPSFQDIWDSLDRYDEEYTPSSEIQKYHSSLQKSLYNILFSIKYFHELNIDAQYLKLVNRYVKFKLQGNQTDEKDISRLARFHLKNQKDDDEDELVVDEEVGVFPTKCPISQMPFENPVTQRFSKNRKACVHTFEKAFILRLMHNKDTIECPIAACKKKVYKNSLHPDYEFLHHARYKKFRDNITEAKEYFVNLRNDESKGFDFVE</sequence>
<proteinExistence type="inferred from homology"/>
<gene>
    <name evidence="11" type="ORF">PCOAH_00046070</name>
</gene>
<dbReference type="UniPathway" id="UPA00886"/>
<evidence type="ECO:0000256" key="8">
    <source>
        <dbReference type="ARBA" id="ARBA00022833"/>
    </source>
</evidence>
<dbReference type="GO" id="GO:0005634">
    <property type="term" value="C:nucleus"/>
    <property type="evidence" value="ECO:0007669"/>
    <property type="project" value="UniProtKB-SubCell"/>
</dbReference>
<evidence type="ECO:0000256" key="5">
    <source>
        <dbReference type="ARBA" id="ARBA00022723"/>
    </source>
</evidence>
<keyword evidence="12" id="KW-1185">Reference proteome</keyword>
<reference evidence="12" key="1">
    <citation type="submission" date="2016-06" db="EMBL/GenBank/DDBJ databases">
        <title>First high quality genome sequence of Plasmodium coatneyi using continuous long reads from single molecule, real-time sequencing.</title>
        <authorList>
            <person name="Chien J.-T."/>
            <person name="Pakala S.B."/>
            <person name="Geraldo J.A."/>
            <person name="Lapp S.A."/>
            <person name="Barnwell J.W."/>
            <person name="Kissinger J.C."/>
            <person name="Galinski M.R."/>
            <person name="Humphrey J.C."/>
        </authorList>
    </citation>
    <scope>NUCLEOTIDE SEQUENCE [LARGE SCALE GENOMIC DNA]</scope>
    <source>
        <strain evidence="12">Hackeri</strain>
    </source>
</reference>
<dbReference type="CDD" id="cd16651">
    <property type="entry name" value="SPL-RING_NSE2"/>
    <property type="match status" value="1"/>
</dbReference>
<dbReference type="KEGG" id="pcot:PCOAH_00046070"/>
<evidence type="ECO:0000313" key="12">
    <source>
        <dbReference type="Proteomes" id="UP000092716"/>
    </source>
</evidence>
<dbReference type="GO" id="GO:0016925">
    <property type="term" value="P:protein sumoylation"/>
    <property type="evidence" value="ECO:0007669"/>
    <property type="project" value="UniProtKB-UniPathway"/>
</dbReference>
<dbReference type="Gene3D" id="3.30.40.10">
    <property type="entry name" value="Zinc/RING finger domain, C3HC4 (zinc finger)"/>
    <property type="match status" value="1"/>
</dbReference>
<dbReference type="GO" id="GO:0030915">
    <property type="term" value="C:Smc5-Smc6 complex"/>
    <property type="evidence" value="ECO:0007669"/>
    <property type="project" value="InterPro"/>
</dbReference>
<keyword evidence="9" id="KW-0539">Nucleus</keyword>
<accession>A0A1B1E4C9</accession>
<evidence type="ECO:0000259" key="10">
    <source>
        <dbReference type="Pfam" id="PF11789"/>
    </source>
</evidence>
<evidence type="ECO:0000256" key="7">
    <source>
        <dbReference type="ARBA" id="ARBA00022786"/>
    </source>
</evidence>
<name>A0A1B1E4C9_9APIC</name>